<evidence type="ECO:0000313" key="2">
    <source>
        <dbReference type="EMBL" id="BAU03725.1"/>
    </source>
</evidence>
<accession>A0A0S3TFE2</accession>
<feature type="compositionally biased region" description="Low complexity" evidence="1">
    <location>
        <begin position="8"/>
        <end position="17"/>
    </location>
</feature>
<sequence>MGNQGRQHFFNNHFPNPSNQGWRQNQEASSSKNPYQPAQHYPPQNDRTSKLEDTLQMFMQQSIQNQKNTDASIKNLEVQVGQLAKQLANQQGGHFTANTQANPKEECNVIFTRSGKEVGRKEEEEEKPE</sequence>
<dbReference type="EMBL" id="AP016258">
    <property type="protein sequence ID" value="BAU03725.1"/>
    <property type="molecule type" value="Genomic_DNA"/>
</dbReference>
<gene>
    <name evidence="2" type="primary">Vigan.UMG164900</name>
    <name evidence="2" type="ORF">VIGAN_UM164900</name>
</gene>
<evidence type="ECO:0000256" key="1">
    <source>
        <dbReference type="SAM" id="MobiDB-lite"/>
    </source>
</evidence>
<feature type="non-terminal residue" evidence="2">
    <location>
        <position position="129"/>
    </location>
</feature>
<name>A0A0S3TFE2_PHAAN</name>
<dbReference type="AlphaFoldDB" id="A0A0S3TFE2"/>
<organism evidence="2">
    <name type="scientific">Vigna angularis var. angularis</name>
    <dbReference type="NCBI Taxonomy" id="157739"/>
    <lineage>
        <taxon>Eukaryota</taxon>
        <taxon>Viridiplantae</taxon>
        <taxon>Streptophyta</taxon>
        <taxon>Embryophyta</taxon>
        <taxon>Tracheophyta</taxon>
        <taxon>Spermatophyta</taxon>
        <taxon>Magnoliopsida</taxon>
        <taxon>eudicotyledons</taxon>
        <taxon>Gunneridae</taxon>
        <taxon>Pentapetalae</taxon>
        <taxon>rosids</taxon>
        <taxon>fabids</taxon>
        <taxon>Fabales</taxon>
        <taxon>Fabaceae</taxon>
        <taxon>Papilionoideae</taxon>
        <taxon>50 kb inversion clade</taxon>
        <taxon>NPAAA clade</taxon>
        <taxon>indigoferoid/millettioid clade</taxon>
        <taxon>Phaseoleae</taxon>
        <taxon>Vigna</taxon>
    </lineage>
</organism>
<protein>
    <submittedName>
        <fullName evidence="2">Uncharacterized protein</fullName>
    </submittedName>
</protein>
<reference evidence="2" key="1">
    <citation type="journal article" date="2015" name="Sci. Rep.">
        <title>The power of single molecule real-time sequencing technology in the de novo assembly of a eukaryotic genome.</title>
        <authorList>
            <person name="Sakai H."/>
            <person name="Naito K."/>
            <person name="Ogiso-Tanaka E."/>
            <person name="Takahashi Y."/>
            <person name="Iseki K."/>
            <person name="Muto C."/>
            <person name="Satou K."/>
            <person name="Teruya K."/>
            <person name="Shiroma A."/>
            <person name="Shimoji M."/>
            <person name="Hirano T."/>
            <person name="Itoh T."/>
            <person name="Kaga A."/>
            <person name="Tomooka N."/>
        </authorList>
    </citation>
    <scope>NUCLEOTIDE SEQUENCE</scope>
</reference>
<proteinExistence type="predicted"/>
<dbReference type="OrthoDB" id="1435444at2759"/>
<feature type="compositionally biased region" description="Polar residues" evidence="1">
    <location>
        <begin position="18"/>
        <end position="36"/>
    </location>
</feature>
<feature type="region of interest" description="Disordered" evidence="1">
    <location>
        <begin position="1"/>
        <end position="52"/>
    </location>
</feature>